<dbReference type="SUPFAM" id="SSF53335">
    <property type="entry name" value="S-adenosyl-L-methionine-dependent methyltransferases"/>
    <property type="match status" value="1"/>
</dbReference>
<dbReference type="EMBL" id="CP000806">
    <property type="protein sequence ID" value="ACB49862.1"/>
    <property type="molecule type" value="Genomic_DNA"/>
</dbReference>
<dbReference type="RefSeq" id="WP_009546593.1">
    <property type="nucleotide sequence ID" value="NC_010546.1"/>
</dbReference>
<evidence type="ECO:0008006" key="3">
    <source>
        <dbReference type="Google" id="ProtNLM"/>
    </source>
</evidence>
<evidence type="ECO:0000313" key="1">
    <source>
        <dbReference type="EMBL" id="ACB49862.1"/>
    </source>
</evidence>
<protein>
    <recommendedName>
        <fullName evidence="3">Class I SAM-dependent methyltransferase</fullName>
    </recommendedName>
</protein>
<accession>B1WP80</accession>
<keyword evidence="2" id="KW-1185">Reference proteome</keyword>
<dbReference type="InterPro" id="IPR029063">
    <property type="entry name" value="SAM-dependent_MTases_sf"/>
</dbReference>
<dbReference type="HOGENOM" id="CLU_095324_0_0_3"/>
<dbReference type="Gene3D" id="3.40.50.150">
    <property type="entry name" value="Vaccinia Virus protein VP39"/>
    <property type="match status" value="1"/>
</dbReference>
<dbReference type="OrthoDB" id="5430802at2"/>
<proteinExistence type="predicted"/>
<sequence>MVKVNNDMIQQELFKQYKKEIERLNCESPKSLNLWNAIYFFIPWYRSVQPGANPLDDEIPWISFAAIAFLKKKLNKKMRVYEYGVGGSTIFFAKRVKEVISCEHDPHWGKKVIKRLKKLNYKNYNIEIREPILNSEGLDRNPSDVNSYISSSPDLKNYSFQDYVESIEQYPDEYFDVVLIDGRARPSCLKHTLNKIKKNGYIILDNAERQNYSEACAMVDNKNYPRWDFYSPGPYNLYFWKTCIWKKSN</sequence>
<dbReference type="KEGG" id="cyt:cce_0511"/>
<dbReference type="AlphaFoldDB" id="B1WP80"/>
<gene>
    <name evidence="1" type="ordered locus">cce_0511</name>
</gene>
<dbReference type="STRING" id="43989.cce_0511"/>
<evidence type="ECO:0000313" key="2">
    <source>
        <dbReference type="Proteomes" id="UP000001203"/>
    </source>
</evidence>
<reference evidence="1 2" key="1">
    <citation type="journal article" date="2008" name="Proc. Natl. Acad. Sci. U.S.A.">
        <title>The genome of Cyanothece 51142, a unicellular diazotrophic cyanobacterium important in the marine nitrogen cycle.</title>
        <authorList>
            <person name="Welsh E.A."/>
            <person name="Liberton M."/>
            <person name="Stoeckel J."/>
            <person name="Loh T."/>
            <person name="Elvitigala T."/>
            <person name="Wang C."/>
            <person name="Wollam A."/>
            <person name="Fulton R.S."/>
            <person name="Clifton S.W."/>
            <person name="Jacobs J.M."/>
            <person name="Aurora R."/>
            <person name="Ghosh B.K."/>
            <person name="Sherman L.A."/>
            <person name="Smith R.D."/>
            <person name="Wilson R.K."/>
            <person name="Pakrasi H.B."/>
        </authorList>
    </citation>
    <scope>NUCLEOTIDE SEQUENCE [LARGE SCALE GENOMIC DNA]</scope>
    <source>
        <strain evidence="2">ATCC 51142 / BH68</strain>
    </source>
</reference>
<name>B1WP80_CROS5</name>
<organism evidence="1 2">
    <name type="scientific">Crocosphaera subtropica (strain ATCC 51142 / BH68)</name>
    <name type="common">Cyanothece sp. (strain ATCC 51142)</name>
    <dbReference type="NCBI Taxonomy" id="43989"/>
    <lineage>
        <taxon>Bacteria</taxon>
        <taxon>Bacillati</taxon>
        <taxon>Cyanobacteriota</taxon>
        <taxon>Cyanophyceae</taxon>
        <taxon>Oscillatoriophycideae</taxon>
        <taxon>Chroococcales</taxon>
        <taxon>Aphanothecaceae</taxon>
        <taxon>Crocosphaera</taxon>
        <taxon>Crocosphaera subtropica</taxon>
    </lineage>
</organism>
<dbReference type="Proteomes" id="UP000001203">
    <property type="component" value="Chromosome circular"/>
</dbReference>
<dbReference type="eggNOG" id="COG2519">
    <property type="taxonomic scope" value="Bacteria"/>
</dbReference>